<feature type="compositionally biased region" description="Low complexity" evidence="1">
    <location>
        <begin position="123"/>
        <end position="141"/>
    </location>
</feature>
<proteinExistence type="predicted"/>
<evidence type="ECO:0000256" key="1">
    <source>
        <dbReference type="SAM" id="MobiDB-lite"/>
    </source>
</evidence>
<sequence length="158" mass="16998">MKSFRRSLVLKIGQVLLTASRNGVWESVLQAVFKSPTCACGDGHCSEHREHHEACEHCLPQDEVARSKQEKQRGQREGRGRGSGDGLGGRSRSGRSRAQRPGAGEKPKRSQPEGGDPRDHARAAGAPPRGGTAAPAAPSARSWPHVSDRIGRDEPLEV</sequence>
<name>A0ABP0NIQ6_9DINO</name>
<dbReference type="Proteomes" id="UP001642484">
    <property type="component" value="Unassembled WGS sequence"/>
</dbReference>
<gene>
    <name evidence="2" type="ORF">CCMP2556_LOCUS30613</name>
</gene>
<dbReference type="EMBL" id="CAXAMN010021695">
    <property type="protein sequence ID" value="CAK9062270.1"/>
    <property type="molecule type" value="Genomic_DNA"/>
</dbReference>
<feature type="compositionally biased region" description="Basic and acidic residues" evidence="1">
    <location>
        <begin position="59"/>
        <end position="82"/>
    </location>
</feature>
<evidence type="ECO:0000313" key="2">
    <source>
        <dbReference type="EMBL" id="CAK9062270.1"/>
    </source>
</evidence>
<evidence type="ECO:0000313" key="3">
    <source>
        <dbReference type="Proteomes" id="UP001642484"/>
    </source>
</evidence>
<protein>
    <submittedName>
        <fullName evidence="2">Uncharacterized protein</fullName>
    </submittedName>
</protein>
<feature type="compositionally biased region" description="Basic and acidic residues" evidence="1">
    <location>
        <begin position="103"/>
        <end position="122"/>
    </location>
</feature>
<reference evidence="2 3" key="1">
    <citation type="submission" date="2024-02" db="EMBL/GenBank/DDBJ databases">
        <authorList>
            <person name="Chen Y."/>
            <person name="Shah S."/>
            <person name="Dougan E. K."/>
            <person name="Thang M."/>
            <person name="Chan C."/>
        </authorList>
    </citation>
    <scope>NUCLEOTIDE SEQUENCE [LARGE SCALE GENOMIC DNA]</scope>
</reference>
<organism evidence="2 3">
    <name type="scientific">Durusdinium trenchii</name>
    <dbReference type="NCBI Taxonomy" id="1381693"/>
    <lineage>
        <taxon>Eukaryota</taxon>
        <taxon>Sar</taxon>
        <taxon>Alveolata</taxon>
        <taxon>Dinophyceae</taxon>
        <taxon>Suessiales</taxon>
        <taxon>Symbiodiniaceae</taxon>
        <taxon>Durusdinium</taxon>
    </lineage>
</organism>
<feature type="region of interest" description="Disordered" evidence="1">
    <location>
        <begin position="59"/>
        <end position="158"/>
    </location>
</feature>
<accession>A0ABP0NIQ6</accession>
<keyword evidence="3" id="KW-1185">Reference proteome</keyword>
<feature type="compositionally biased region" description="Basic and acidic residues" evidence="1">
    <location>
        <begin position="146"/>
        <end position="158"/>
    </location>
</feature>
<comment type="caution">
    <text evidence="2">The sequence shown here is derived from an EMBL/GenBank/DDBJ whole genome shotgun (WGS) entry which is preliminary data.</text>
</comment>